<proteinExistence type="inferred from homology"/>
<feature type="disulfide bond" description="Redox-active" evidence="18">
    <location>
        <begin position="79"/>
        <end position="84"/>
    </location>
</feature>
<keyword evidence="21" id="KW-1185">Reference proteome</keyword>
<dbReference type="GO" id="GO:0034975">
    <property type="term" value="P:protein folding in endoplasmic reticulum"/>
    <property type="evidence" value="ECO:0007669"/>
    <property type="project" value="InterPro"/>
</dbReference>
<keyword evidence="11 20" id="KW-0560">Oxidoreductase</keyword>
<evidence type="ECO:0000256" key="13">
    <source>
        <dbReference type="ARBA" id="ARBA00023157"/>
    </source>
</evidence>
<comment type="subcellular location">
    <subcellularLocation>
        <location evidence="2">Endoplasmic reticulum membrane</location>
        <topology evidence="2">Peripheral membrane protein</topology>
        <orientation evidence="2">Lumenal side</orientation>
    </subcellularLocation>
</comment>
<dbReference type="FunCoup" id="K0KG74">
    <property type="interactions" value="793"/>
</dbReference>
<feature type="binding site" evidence="17">
    <location>
        <position position="193"/>
    </location>
    <ligand>
        <name>FAD</name>
        <dbReference type="ChEBI" id="CHEBI:57692"/>
    </ligand>
</feature>
<evidence type="ECO:0000256" key="3">
    <source>
        <dbReference type="ARBA" id="ARBA00008277"/>
    </source>
</evidence>
<protein>
    <submittedName>
        <fullName evidence="20">Endoplasmic oxidoreductin-1</fullName>
        <ecNumber evidence="20">1.8.4.-</ecNumber>
    </submittedName>
</protein>
<dbReference type="Pfam" id="PF04137">
    <property type="entry name" value="ERO1"/>
    <property type="match status" value="1"/>
</dbReference>
<evidence type="ECO:0000256" key="11">
    <source>
        <dbReference type="ARBA" id="ARBA00023002"/>
    </source>
</evidence>
<keyword evidence="8" id="KW-0256">Endoplasmic reticulum</keyword>
<comment type="similarity">
    <text evidence="3">Belongs to the EROs family.</text>
</comment>
<dbReference type="EC" id="1.8.4.-" evidence="20"/>
<reference evidence="20 21" key="1">
    <citation type="journal article" date="2012" name="Eukaryot. Cell">
        <title>Draft genome sequence of Wickerhamomyces ciferrii NRRL Y-1031 F-60-10.</title>
        <authorList>
            <person name="Schneider J."/>
            <person name="Andrea H."/>
            <person name="Blom J."/>
            <person name="Jaenicke S."/>
            <person name="Ruckert C."/>
            <person name="Schorsch C."/>
            <person name="Szczepanowski R."/>
            <person name="Farwick M."/>
            <person name="Goesmann A."/>
            <person name="Puhler A."/>
            <person name="Schaffer S."/>
            <person name="Tauch A."/>
            <person name="Kohler T."/>
            <person name="Brinkrolf K."/>
        </authorList>
    </citation>
    <scope>NUCLEOTIDE SEQUENCE [LARGE SCALE GENOMIC DNA]</scope>
    <source>
        <strain evidence="21">ATCC 14091 / BCRC 22168 / CBS 111 / JCM 3599 / NBRC 0793 / NRRL Y-1031 F-60-10</strain>
    </source>
</reference>
<evidence type="ECO:0000256" key="12">
    <source>
        <dbReference type="ARBA" id="ARBA00023136"/>
    </source>
</evidence>
<dbReference type="PANTHER" id="PTHR12613">
    <property type="entry name" value="ERO1-RELATED"/>
    <property type="match status" value="1"/>
</dbReference>
<evidence type="ECO:0000256" key="17">
    <source>
        <dbReference type="PIRSR" id="PIRSR017205-2"/>
    </source>
</evidence>
<sequence length="485" mass="57056">MKLITLLSLIPITIATNLFDVDSNKNINNECCDLTYNEINNINSQIRSNVHSLVQNDYFKHYQFNLDMQCPFFECQSICFSPGCQLDLDVHTNEYDYDVDEQVEKLGDINQDSFLDSLCPKQQQGQAQEEDDEWCDLDEKNGVIIDISRNPERFTGYIPTPERNIWGMIYQNQLEGECDIEQKVFFQIISGFHSSVSTHLSNEYYNNITNSWEPNLELFKFKVGDFPERIENIYFNYALVIRSLLKISPYLNEIKFNTLDLGKDRSIKRQINKIIEALPHDLQIFNEDLMFENSEIKEEFKLKFKNVTRLMDCVTCDRCRLWGKIQSTGYATALKILFESPKVLKSLKKNEIKSLFNTFDRLTKSIESIQNFNYLNLGIEPEDEVPLDKNTYRAPSLESQEDFEFEDDREEFDEVNDNKTLKSAFYQELNAVNGALKFIFNSYLNLPKNLFHIGLFKFNQWWNLFIGNKAYSQEESEEYLYKILQ</sequence>
<feature type="binding site" evidence="17">
    <location>
        <position position="222"/>
    </location>
    <ligand>
        <name>FAD</name>
        <dbReference type="ChEBI" id="CHEBI:57692"/>
    </ligand>
</feature>
<keyword evidence="5" id="KW-0813">Transport</keyword>
<name>K0KG74_WICCF</name>
<keyword evidence="12" id="KW-0472">Membrane</keyword>
<dbReference type="Proteomes" id="UP000009328">
    <property type="component" value="Unassembled WGS sequence"/>
</dbReference>
<feature type="binding site" evidence="17">
    <location>
        <position position="190"/>
    </location>
    <ligand>
        <name>FAD</name>
        <dbReference type="ChEBI" id="CHEBI:57692"/>
    </ligand>
</feature>
<evidence type="ECO:0000256" key="10">
    <source>
        <dbReference type="ARBA" id="ARBA00022982"/>
    </source>
</evidence>
<keyword evidence="9 17" id="KW-0274">FAD</keyword>
<dbReference type="PIRSF" id="PIRSF017205">
    <property type="entry name" value="ERO1"/>
    <property type="match status" value="1"/>
</dbReference>
<keyword evidence="14" id="KW-0325">Glycoprotein</keyword>
<comment type="cofactor">
    <cofactor evidence="1 17">
        <name>FAD</name>
        <dbReference type="ChEBI" id="CHEBI:57692"/>
    </cofactor>
</comment>
<gene>
    <name evidence="20" type="ORF">BN7_1495</name>
</gene>
<evidence type="ECO:0000256" key="4">
    <source>
        <dbReference type="ARBA" id="ARBA00011802"/>
    </source>
</evidence>
<evidence type="ECO:0000256" key="18">
    <source>
        <dbReference type="PIRSR" id="PIRSR017205-3"/>
    </source>
</evidence>
<evidence type="ECO:0000256" key="2">
    <source>
        <dbReference type="ARBA" id="ARBA00004367"/>
    </source>
</evidence>
<feature type="chain" id="PRO_5012429486" evidence="19">
    <location>
        <begin position="16"/>
        <end position="485"/>
    </location>
</feature>
<comment type="subunit">
    <text evidence="4">May function both as a monomer and a homodimer.</text>
</comment>
<evidence type="ECO:0000256" key="7">
    <source>
        <dbReference type="ARBA" id="ARBA00022729"/>
    </source>
</evidence>
<evidence type="ECO:0000256" key="1">
    <source>
        <dbReference type="ARBA" id="ARBA00001974"/>
    </source>
</evidence>
<dbReference type="SUPFAM" id="SSF110019">
    <property type="entry name" value="ERO1-like"/>
    <property type="match status" value="1"/>
</dbReference>
<keyword evidence="15" id="KW-0676">Redox-active center</keyword>
<evidence type="ECO:0000256" key="5">
    <source>
        <dbReference type="ARBA" id="ARBA00022448"/>
    </source>
</evidence>
<evidence type="ECO:0000256" key="15">
    <source>
        <dbReference type="ARBA" id="ARBA00023284"/>
    </source>
</evidence>
<feature type="binding site" evidence="17">
    <location>
        <position position="153"/>
    </location>
    <ligand>
        <name>FAD</name>
        <dbReference type="ChEBI" id="CHEBI:57692"/>
    </ligand>
</feature>
<evidence type="ECO:0000313" key="20">
    <source>
        <dbReference type="EMBL" id="CCH41956.1"/>
    </source>
</evidence>
<evidence type="ECO:0000313" key="21">
    <source>
        <dbReference type="Proteomes" id="UP000009328"/>
    </source>
</evidence>
<feature type="active site" description="Nucleophile" evidence="16">
    <location>
        <position position="316"/>
    </location>
</feature>
<comment type="caution">
    <text evidence="20">The sequence shown here is derived from an EMBL/GenBank/DDBJ whole genome shotgun (WGS) entry which is preliminary data.</text>
</comment>
<evidence type="ECO:0000256" key="19">
    <source>
        <dbReference type="SAM" id="SignalP"/>
    </source>
</evidence>
<dbReference type="EMBL" id="CAIF01000030">
    <property type="protein sequence ID" value="CCH41956.1"/>
    <property type="molecule type" value="Genomic_DNA"/>
</dbReference>
<dbReference type="HOGENOM" id="CLU_023061_1_0_1"/>
<dbReference type="STRING" id="1206466.K0KG74"/>
<evidence type="ECO:0000256" key="8">
    <source>
        <dbReference type="ARBA" id="ARBA00022824"/>
    </source>
</evidence>
<dbReference type="InterPro" id="IPR037192">
    <property type="entry name" value="ERO1-like_sf"/>
</dbReference>
<feature type="active site" evidence="16">
    <location>
        <position position="319"/>
    </location>
</feature>
<dbReference type="eggNOG" id="KOG2608">
    <property type="taxonomic scope" value="Eukaryota"/>
</dbReference>
<dbReference type="PANTHER" id="PTHR12613:SF0">
    <property type="entry name" value="ERO1-LIKE PROTEIN"/>
    <property type="match status" value="1"/>
</dbReference>
<dbReference type="GO" id="GO:0015035">
    <property type="term" value="F:protein-disulfide reductase activity"/>
    <property type="evidence" value="ECO:0007669"/>
    <property type="project" value="InterPro"/>
</dbReference>
<accession>K0KG74</accession>
<dbReference type="InterPro" id="IPR007266">
    <property type="entry name" value="Ero1"/>
</dbReference>
<feature type="disulfide bond" description="Redox-active" evidence="18">
    <location>
        <begin position="316"/>
        <end position="319"/>
    </location>
</feature>
<organism evidence="20 21">
    <name type="scientific">Wickerhamomyces ciferrii (strain ATCC 14091 / BCRC 22168 / CBS 111 / JCM 3599 / NBRC 0793 / NRRL Y-1031 F-60-10)</name>
    <name type="common">Yeast</name>
    <name type="synonym">Pichia ciferrii</name>
    <dbReference type="NCBI Taxonomy" id="1206466"/>
    <lineage>
        <taxon>Eukaryota</taxon>
        <taxon>Fungi</taxon>
        <taxon>Dikarya</taxon>
        <taxon>Ascomycota</taxon>
        <taxon>Saccharomycotina</taxon>
        <taxon>Saccharomycetes</taxon>
        <taxon>Phaffomycetales</taxon>
        <taxon>Wickerhamomycetaceae</taxon>
        <taxon>Wickerhamomyces</taxon>
    </lineage>
</organism>
<feature type="binding site" evidence="17">
    <location>
        <position position="166"/>
    </location>
    <ligand>
        <name>FAD</name>
        <dbReference type="ChEBI" id="CHEBI:57692"/>
    </ligand>
</feature>
<keyword evidence="7 19" id="KW-0732">Signal</keyword>
<keyword evidence="13 18" id="KW-1015">Disulfide bond</keyword>
<dbReference type="GO" id="GO:0071949">
    <property type="term" value="F:FAD binding"/>
    <property type="evidence" value="ECO:0007669"/>
    <property type="project" value="InterPro"/>
</dbReference>
<dbReference type="GO" id="GO:0005789">
    <property type="term" value="C:endoplasmic reticulum membrane"/>
    <property type="evidence" value="ECO:0007669"/>
    <property type="project" value="UniProtKB-SubCell"/>
</dbReference>
<evidence type="ECO:0000256" key="16">
    <source>
        <dbReference type="PIRSR" id="PIRSR017205-1"/>
    </source>
</evidence>
<dbReference type="AlphaFoldDB" id="K0KG74"/>
<keyword evidence="10" id="KW-0249">Electron transport</keyword>
<dbReference type="GO" id="GO:0016972">
    <property type="term" value="F:thiol oxidase activity"/>
    <property type="evidence" value="ECO:0007669"/>
    <property type="project" value="InterPro"/>
</dbReference>
<dbReference type="InParanoid" id="K0KG74"/>
<feature type="binding site" evidence="17">
    <location>
        <position position="155"/>
    </location>
    <ligand>
        <name>FAD</name>
        <dbReference type="ChEBI" id="CHEBI:57692"/>
    </ligand>
</feature>
<evidence type="ECO:0000256" key="14">
    <source>
        <dbReference type="ARBA" id="ARBA00023180"/>
    </source>
</evidence>
<evidence type="ECO:0000256" key="9">
    <source>
        <dbReference type="ARBA" id="ARBA00022827"/>
    </source>
</evidence>
<evidence type="ECO:0000256" key="6">
    <source>
        <dbReference type="ARBA" id="ARBA00022630"/>
    </source>
</evidence>
<keyword evidence="6" id="KW-0285">Flavoprotein</keyword>
<feature type="signal peptide" evidence="19">
    <location>
        <begin position="1"/>
        <end position="15"/>
    </location>
</feature>